<name>A0AAU9L2H2_9STRA</name>
<sequence length="99" mass="11366">MRYFTGPARITSLLTRFLGDPITILDATWAVSQVVLMTKTMTFVCAVLSWGSTQWPRHLCYRYRSQIAESCELFLYSGLINYLRHPSEVVTREADETIA</sequence>
<protein>
    <submittedName>
        <fullName evidence="1">Uncharacterized protein</fullName>
    </submittedName>
</protein>
<reference evidence="1" key="1">
    <citation type="submission" date="2021-11" db="EMBL/GenBank/DDBJ databases">
        <authorList>
            <person name="Islam A."/>
            <person name="Islam S."/>
            <person name="Flora M.S."/>
            <person name="Rahman M."/>
            <person name="Ziaur R.M."/>
            <person name="Epstein J.H."/>
            <person name="Hassan M."/>
            <person name="Klassen M."/>
            <person name="Woodard K."/>
            <person name="Webb A."/>
            <person name="Webby R.J."/>
            <person name="El Zowalaty M.E."/>
        </authorList>
    </citation>
    <scope>NUCLEOTIDE SEQUENCE</scope>
    <source>
        <strain evidence="1">Pbs3</strain>
    </source>
</reference>
<dbReference type="AlphaFoldDB" id="A0AAU9L2H2"/>
<dbReference type="Proteomes" id="UP001160483">
    <property type="component" value="Unassembled WGS sequence"/>
</dbReference>
<proteinExistence type="predicted"/>
<gene>
    <name evidence="1" type="ORF">PBS003_LOCUS6444</name>
</gene>
<comment type="caution">
    <text evidence="1">The sequence shown here is derived from an EMBL/GenBank/DDBJ whole genome shotgun (WGS) entry which is preliminary data.</text>
</comment>
<evidence type="ECO:0000313" key="2">
    <source>
        <dbReference type="Proteomes" id="UP001160483"/>
    </source>
</evidence>
<evidence type="ECO:0000313" key="1">
    <source>
        <dbReference type="EMBL" id="CAH0479813.1"/>
    </source>
</evidence>
<organism evidence="1 2">
    <name type="scientific">Peronospora belbahrii</name>
    <dbReference type="NCBI Taxonomy" id="622444"/>
    <lineage>
        <taxon>Eukaryota</taxon>
        <taxon>Sar</taxon>
        <taxon>Stramenopiles</taxon>
        <taxon>Oomycota</taxon>
        <taxon>Peronosporomycetes</taxon>
        <taxon>Peronosporales</taxon>
        <taxon>Peronosporaceae</taxon>
        <taxon>Peronospora</taxon>
    </lineage>
</organism>
<dbReference type="EMBL" id="CAKKTJ010000321">
    <property type="protein sequence ID" value="CAH0479813.1"/>
    <property type="molecule type" value="Genomic_DNA"/>
</dbReference>
<accession>A0AAU9L2H2</accession>